<feature type="domain" description="Integrase zinc-binding" evidence="9">
    <location>
        <begin position="439"/>
        <end position="495"/>
    </location>
</feature>
<feature type="non-terminal residue" evidence="10">
    <location>
        <position position="1"/>
    </location>
</feature>
<comment type="caution">
    <text evidence="10">The sequence shown here is derived from an EMBL/GenBank/DDBJ whole genome shotgun (WGS) entry which is preliminary data.</text>
</comment>
<organism evidence="10 11">
    <name type="scientific">Arabidopsis thaliana x Arabidopsis arenosa</name>
    <dbReference type="NCBI Taxonomy" id="1240361"/>
    <lineage>
        <taxon>Eukaryota</taxon>
        <taxon>Viridiplantae</taxon>
        <taxon>Streptophyta</taxon>
        <taxon>Embryophyta</taxon>
        <taxon>Tracheophyta</taxon>
        <taxon>Spermatophyta</taxon>
        <taxon>Magnoliopsida</taxon>
        <taxon>eudicotyledons</taxon>
        <taxon>Gunneridae</taxon>
        <taxon>Pentapetalae</taxon>
        <taxon>rosids</taxon>
        <taxon>malvids</taxon>
        <taxon>Brassicales</taxon>
        <taxon>Brassicaceae</taxon>
        <taxon>Camelineae</taxon>
        <taxon>Arabidopsis</taxon>
    </lineage>
</organism>
<feature type="compositionally biased region" description="Basic residues" evidence="7">
    <location>
        <begin position="37"/>
        <end position="49"/>
    </location>
</feature>
<feature type="region of interest" description="Disordered" evidence="7">
    <location>
        <begin position="356"/>
        <end position="375"/>
    </location>
</feature>
<dbReference type="GO" id="GO:0003964">
    <property type="term" value="F:RNA-directed DNA polymerase activity"/>
    <property type="evidence" value="ECO:0007669"/>
    <property type="project" value="UniProtKB-KW"/>
</dbReference>
<dbReference type="Pfam" id="PF17921">
    <property type="entry name" value="Integrase_H2C2"/>
    <property type="match status" value="1"/>
</dbReference>
<dbReference type="GO" id="GO:0016787">
    <property type="term" value="F:hydrolase activity"/>
    <property type="evidence" value="ECO:0007669"/>
    <property type="project" value="UniProtKB-KW"/>
</dbReference>
<dbReference type="PANTHER" id="PTHR48475">
    <property type="entry name" value="RIBONUCLEASE H"/>
    <property type="match status" value="1"/>
</dbReference>
<keyword evidence="1" id="KW-0808">Transferase</keyword>
<feature type="region of interest" description="Disordered" evidence="7">
    <location>
        <begin position="701"/>
        <end position="733"/>
    </location>
</feature>
<feature type="compositionally biased region" description="Basic and acidic residues" evidence="7">
    <location>
        <begin position="27"/>
        <end position="36"/>
    </location>
</feature>
<dbReference type="EMBL" id="JAEFBK010000127">
    <property type="protein sequence ID" value="KAG7528626.1"/>
    <property type="molecule type" value="Genomic_DNA"/>
</dbReference>
<feature type="domain" description="Reverse transcriptase RNase H-like" evidence="8">
    <location>
        <begin position="131"/>
        <end position="209"/>
    </location>
</feature>
<keyword evidence="2" id="KW-0548">Nucleotidyltransferase</keyword>
<evidence type="ECO:0000259" key="9">
    <source>
        <dbReference type="Pfam" id="PF17921"/>
    </source>
</evidence>
<feature type="region of interest" description="Disordered" evidence="7">
    <location>
        <begin position="26"/>
        <end position="75"/>
    </location>
</feature>
<dbReference type="InterPro" id="IPR041373">
    <property type="entry name" value="RT_RNaseH"/>
</dbReference>
<dbReference type="Proteomes" id="UP000694240">
    <property type="component" value="Unassembled WGS sequence"/>
</dbReference>
<keyword evidence="6" id="KW-0695">RNA-directed DNA polymerase</keyword>
<evidence type="ECO:0000313" key="10">
    <source>
        <dbReference type="EMBL" id="KAG7528626.1"/>
    </source>
</evidence>
<feature type="compositionally biased region" description="Basic residues" evidence="7">
    <location>
        <begin position="713"/>
        <end position="722"/>
    </location>
</feature>
<evidence type="ECO:0000256" key="4">
    <source>
        <dbReference type="ARBA" id="ARBA00022759"/>
    </source>
</evidence>
<feature type="compositionally biased region" description="Acidic residues" evidence="7">
    <location>
        <begin position="358"/>
        <end position="367"/>
    </location>
</feature>
<keyword evidence="4" id="KW-0255">Endonuclease</keyword>
<keyword evidence="11" id="KW-1185">Reference proteome</keyword>
<dbReference type="InterPro" id="IPR041588">
    <property type="entry name" value="Integrase_H2C2"/>
</dbReference>
<keyword evidence="5" id="KW-0378">Hydrolase</keyword>
<evidence type="ECO:0000256" key="6">
    <source>
        <dbReference type="ARBA" id="ARBA00022918"/>
    </source>
</evidence>
<evidence type="ECO:0000259" key="8">
    <source>
        <dbReference type="Pfam" id="PF17917"/>
    </source>
</evidence>
<accession>A0A8T1XGI0</accession>
<evidence type="ECO:0000256" key="2">
    <source>
        <dbReference type="ARBA" id="ARBA00022695"/>
    </source>
</evidence>
<evidence type="ECO:0000256" key="5">
    <source>
        <dbReference type="ARBA" id="ARBA00022801"/>
    </source>
</evidence>
<evidence type="ECO:0000313" key="11">
    <source>
        <dbReference type="Proteomes" id="UP000694240"/>
    </source>
</evidence>
<name>A0A8T1XGI0_9BRAS</name>
<evidence type="ECO:0000256" key="7">
    <source>
        <dbReference type="SAM" id="MobiDB-lite"/>
    </source>
</evidence>
<dbReference type="PANTHER" id="PTHR48475:SF2">
    <property type="entry name" value="RIBONUCLEASE H"/>
    <property type="match status" value="1"/>
</dbReference>
<dbReference type="AlphaFoldDB" id="A0A8T1XGI0"/>
<keyword evidence="3" id="KW-0540">Nuclease</keyword>
<sequence length="749" mass="84372">RRERRSRKAPEDRLDLRSKIPGLDVLRAARENDGSLHRHASQIPRRKRPYSSSTRLFSPAQQAQHEAQPGKMSFRGKSGEFLGYLVTHRGIEAKPEANRCSTEHALTTEQARSPTSHRESRGLEPIHLAGDRGEQKPIFYVSQTFTDAETRYPQTEKLALAVVMSARKLRPYFQSHSIVVMAPVSLRTILHSPSQSGRLAKWAVELSEYDIEYRNKTCAKSQVLADFIIELPTENTREESPDAVWILHVDGSSSKQGSGVGIRLASPGLVANQFNGEYVARDERMEAYLALTQDLAKQFGEFELIRIPRGENTSADALAALASTSDPNLKRIIPVEFIEKPSIEDSSKDQVLTARETEEPEEMDTELLDQQTIDTTEPEYGSDAKWIGAIRSYITDGEVPAEKWAARKLKAKAARYTLIDGELFKWRFSGPLLICVEGNEARRVMEEIHGGSCGNHSGGRALAIKIKRHGYFWPTMVKDCEKFSQRCDKCQRHSPTIHQPAELLSSITSPIPSCAGPWTLSDLYTTPNRRNSSRTSSGRTSYAATGYLTRSSQIMARNSSRLGFEGFCEKWGIRLSKSTPRYPQGNGQAEAANKAILDGIKKRLDAKKGRWADELEGPRSGNKKAFAPEKENSNTQMMLDELDLIDERRDSALVRMQNYQNATARYYNSHVKQRRSTKEISYYESVSEHCRAKRWKARSKLGRTLHDREGRTSRRLRTHQHGRQSGTPDPGMQCISGSIIAKNLRYACT</sequence>
<gene>
    <name evidence="10" type="ORF">ISN45_Un127g000010</name>
</gene>
<feature type="region of interest" description="Disordered" evidence="7">
    <location>
        <begin position="99"/>
        <end position="121"/>
    </location>
</feature>
<proteinExistence type="predicted"/>
<reference evidence="10 11" key="1">
    <citation type="submission" date="2020-12" db="EMBL/GenBank/DDBJ databases">
        <title>Concerted genomic and epigenomic changes stabilize Arabidopsis allopolyploids.</title>
        <authorList>
            <person name="Chen Z."/>
        </authorList>
    </citation>
    <scope>NUCLEOTIDE SEQUENCE [LARGE SCALE GENOMIC DNA]</scope>
    <source>
        <strain evidence="10">Allo738</strain>
        <tissue evidence="10">Leaf</tissue>
    </source>
</reference>
<evidence type="ECO:0000256" key="1">
    <source>
        <dbReference type="ARBA" id="ARBA00022679"/>
    </source>
</evidence>
<protein>
    <submittedName>
        <fullName evidence="10">Ribonuclease H-like superfamily</fullName>
    </submittedName>
</protein>
<dbReference type="Pfam" id="PF17917">
    <property type="entry name" value="RT_RNaseH"/>
    <property type="match status" value="1"/>
</dbReference>
<feature type="compositionally biased region" description="Polar residues" evidence="7">
    <location>
        <begin position="104"/>
        <end position="114"/>
    </location>
</feature>
<feature type="compositionally biased region" description="Polar residues" evidence="7">
    <location>
        <begin position="50"/>
        <end position="65"/>
    </location>
</feature>
<dbReference type="GO" id="GO:0004519">
    <property type="term" value="F:endonuclease activity"/>
    <property type="evidence" value="ECO:0007669"/>
    <property type="project" value="UniProtKB-KW"/>
</dbReference>
<evidence type="ECO:0000256" key="3">
    <source>
        <dbReference type="ARBA" id="ARBA00022722"/>
    </source>
</evidence>